<feature type="compositionally biased region" description="Basic and acidic residues" evidence="1">
    <location>
        <begin position="88"/>
        <end position="105"/>
    </location>
</feature>
<evidence type="ECO:0000313" key="3">
    <source>
        <dbReference type="Proteomes" id="UP000215214"/>
    </source>
</evidence>
<dbReference type="Proteomes" id="UP000215214">
    <property type="component" value="Chromosome TJEJU"/>
</dbReference>
<gene>
    <name evidence="2" type="ORF">TJEJU_3559</name>
</gene>
<evidence type="ECO:0008006" key="4">
    <source>
        <dbReference type="Google" id="ProtNLM"/>
    </source>
</evidence>
<accession>A0A238UDC9</accession>
<dbReference type="KEGG" id="tje:TJEJU_3559"/>
<evidence type="ECO:0000313" key="2">
    <source>
        <dbReference type="EMBL" id="SNR17203.1"/>
    </source>
</evidence>
<sequence>MVKENYIEILNQPEKIQDINSSELQSIVDKYPYFQSARVLHLKALKDQKSFRYNNELKLAAAHTLDRAILFNFITSTIFKQSEITSKSQEDKRKESNPKKDKKESIEEELEIGKPLTFTKNEAFSFNQWLQLSSDIPEIPEEKIEKKERNIQEDIIDRFINNNPKISRVNKNASVPSKQNVVNQEPTLMTETLARIYLEQKKYDNAIKAYEILSLKYPEKSGFFADQIKKIRILQNIK</sequence>
<dbReference type="EMBL" id="LT899436">
    <property type="protein sequence ID" value="SNR17203.1"/>
    <property type="molecule type" value="Genomic_DNA"/>
</dbReference>
<evidence type="ECO:0000256" key="1">
    <source>
        <dbReference type="SAM" id="MobiDB-lite"/>
    </source>
</evidence>
<organism evidence="2 3">
    <name type="scientific">Tenacibaculum jejuense</name>
    <dbReference type="NCBI Taxonomy" id="584609"/>
    <lineage>
        <taxon>Bacteria</taxon>
        <taxon>Pseudomonadati</taxon>
        <taxon>Bacteroidota</taxon>
        <taxon>Flavobacteriia</taxon>
        <taxon>Flavobacteriales</taxon>
        <taxon>Flavobacteriaceae</taxon>
        <taxon>Tenacibaculum</taxon>
    </lineage>
</organism>
<dbReference type="RefSeq" id="WP_095074245.1">
    <property type="nucleotide sequence ID" value="NZ_LT899436.1"/>
</dbReference>
<proteinExistence type="predicted"/>
<reference evidence="2 3" key="1">
    <citation type="submission" date="2017-07" db="EMBL/GenBank/DDBJ databases">
        <authorList>
            <person name="Sun Z.S."/>
            <person name="Albrecht U."/>
            <person name="Echele G."/>
            <person name="Lee C.C."/>
        </authorList>
    </citation>
    <scope>NUCLEOTIDE SEQUENCE [LARGE SCALE GENOMIC DNA]</scope>
    <source>
        <strain evidence="3">type strain: KCTC 22618</strain>
    </source>
</reference>
<feature type="region of interest" description="Disordered" evidence="1">
    <location>
        <begin position="84"/>
        <end position="107"/>
    </location>
</feature>
<dbReference type="AlphaFoldDB" id="A0A238UDC9"/>
<name>A0A238UDC9_9FLAO</name>
<keyword evidence="3" id="KW-1185">Reference proteome</keyword>
<protein>
    <recommendedName>
        <fullName evidence="4">Tetratricopeptide repeat protein</fullName>
    </recommendedName>
</protein>
<dbReference type="OrthoDB" id="594666at2"/>